<dbReference type="Proteomes" id="UP000326924">
    <property type="component" value="Unassembled WGS sequence"/>
</dbReference>
<keyword evidence="4" id="KW-0539">Nucleus</keyword>
<evidence type="ECO:0000256" key="4">
    <source>
        <dbReference type="ARBA" id="ARBA00023242"/>
    </source>
</evidence>
<dbReference type="Gene3D" id="2.30.30.140">
    <property type="match status" value="2"/>
</dbReference>
<evidence type="ECO:0000313" key="7">
    <source>
        <dbReference type="EMBL" id="KAA8910114.1"/>
    </source>
</evidence>
<organism evidence="7 8">
    <name type="scientific">Sphaerosporella brunnea</name>
    <dbReference type="NCBI Taxonomy" id="1250544"/>
    <lineage>
        <taxon>Eukaryota</taxon>
        <taxon>Fungi</taxon>
        <taxon>Dikarya</taxon>
        <taxon>Ascomycota</taxon>
        <taxon>Pezizomycotina</taxon>
        <taxon>Pezizomycetes</taxon>
        <taxon>Pezizales</taxon>
        <taxon>Pyronemataceae</taxon>
        <taxon>Sphaerosporella</taxon>
    </lineage>
</organism>
<dbReference type="PROSITE" id="PS51518">
    <property type="entry name" value="SGF29_C"/>
    <property type="match status" value="1"/>
</dbReference>
<dbReference type="Pfam" id="PF07039">
    <property type="entry name" value="SGF29_Tudor"/>
    <property type="match status" value="1"/>
</dbReference>
<dbReference type="AlphaFoldDB" id="A0A5J5F275"/>
<dbReference type="GO" id="GO:0000124">
    <property type="term" value="C:SAGA complex"/>
    <property type="evidence" value="ECO:0007669"/>
    <property type="project" value="InterPro"/>
</dbReference>
<feature type="compositionally biased region" description="Polar residues" evidence="5">
    <location>
        <begin position="127"/>
        <end position="144"/>
    </location>
</feature>
<keyword evidence="8" id="KW-1185">Reference proteome</keyword>
<evidence type="ECO:0000256" key="1">
    <source>
        <dbReference type="ARBA" id="ARBA00004123"/>
    </source>
</evidence>
<evidence type="ECO:0000256" key="3">
    <source>
        <dbReference type="ARBA" id="ARBA00023163"/>
    </source>
</evidence>
<comment type="caution">
    <text evidence="7">The sequence shown here is derived from an EMBL/GenBank/DDBJ whole genome shotgun (WGS) entry which is preliminary data.</text>
</comment>
<gene>
    <name evidence="7" type="ORF">FN846DRAFT_939942</name>
</gene>
<dbReference type="FunFam" id="2.30.30.140:FF:000055">
    <property type="entry name" value="SAGA complex component"/>
    <property type="match status" value="1"/>
</dbReference>
<proteinExistence type="predicted"/>
<dbReference type="PANTHER" id="PTHR21539">
    <property type="entry name" value="SAGA-ASSOCIATED FACTOR 29"/>
    <property type="match status" value="1"/>
</dbReference>
<feature type="region of interest" description="Disordered" evidence="5">
    <location>
        <begin position="101"/>
        <end position="148"/>
    </location>
</feature>
<protein>
    <submittedName>
        <fullName evidence="7">SGF29 tudor-like domain-containing protein</fullName>
    </submittedName>
</protein>
<name>A0A5J5F275_9PEZI</name>
<feature type="domain" description="SGF29 C-terminal" evidence="6">
    <location>
        <begin position="146"/>
        <end position="284"/>
    </location>
</feature>
<dbReference type="InterPro" id="IPR047288">
    <property type="entry name" value="Tudor_SGF29_rpt1"/>
</dbReference>
<dbReference type="CDD" id="cd20393">
    <property type="entry name" value="Tudor_SGF29_rpt1"/>
    <property type="match status" value="1"/>
</dbReference>
<dbReference type="InterPro" id="IPR037802">
    <property type="entry name" value="SGF29"/>
</dbReference>
<dbReference type="GO" id="GO:0005634">
    <property type="term" value="C:nucleus"/>
    <property type="evidence" value="ECO:0007669"/>
    <property type="project" value="UniProtKB-SubCell"/>
</dbReference>
<dbReference type="FunCoup" id="A0A5J5F275">
    <property type="interactions" value="340"/>
</dbReference>
<dbReference type="CDD" id="cd20394">
    <property type="entry name" value="Tudor_SGF29_rpt2"/>
    <property type="match status" value="1"/>
</dbReference>
<sequence length="284" mass="32092">MAARSRPRLPRDDADAHEERDLWSKIVNVLNDRTRQAKRISEIADEIAAIEAKYDGDDSEMTMKDMLQLEQLYQEQLRLSDDEQESLRNVLESNEVLHALRNATESGDRGGVSQQKRIKRKHDESMSADSPSNRNPKIQRSNSAAPLDGLQMHAEVAYRLPKQKNAEGEWIQCTITAILGGEGQKRKFEVQDPEPDEAGGHGKYKALASALIPIPRDSAGLPQYPPGKQVLARYPETTTFYRAEVMGTKRDGTCRLKFEGEEEVGKETEVERRLVLDIGEHTKR</sequence>
<reference evidence="7 8" key="1">
    <citation type="submission" date="2019-09" db="EMBL/GenBank/DDBJ databases">
        <title>Draft genome of the ectomycorrhizal ascomycete Sphaerosporella brunnea.</title>
        <authorList>
            <consortium name="DOE Joint Genome Institute"/>
            <person name="Benucci G.M."/>
            <person name="Marozzi G."/>
            <person name="Antonielli L."/>
            <person name="Sanchez S."/>
            <person name="Marco P."/>
            <person name="Wang X."/>
            <person name="Falini L.B."/>
            <person name="Barry K."/>
            <person name="Haridas S."/>
            <person name="Lipzen A."/>
            <person name="Labutti K."/>
            <person name="Grigoriev I.V."/>
            <person name="Murat C."/>
            <person name="Martin F."/>
            <person name="Albertini E."/>
            <person name="Donnini D."/>
            <person name="Bonito G."/>
        </authorList>
    </citation>
    <scope>NUCLEOTIDE SEQUENCE [LARGE SCALE GENOMIC DNA]</scope>
    <source>
        <strain evidence="7 8">Sb_GMNB300</strain>
    </source>
</reference>
<dbReference type="InterPro" id="IPR010750">
    <property type="entry name" value="SGF29_tudor-like_dom"/>
</dbReference>
<evidence type="ECO:0000313" key="8">
    <source>
        <dbReference type="Proteomes" id="UP000326924"/>
    </source>
</evidence>
<evidence type="ECO:0000256" key="5">
    <source>
        <dbReference type="SAM" id="MobiDB-lite"/>
    </source>
</evidence>
<dbReference type="EMBL" id="VXIS01000050">
    <property type="protein sequence ID" value="KAA8910114.1"/>
    <property type="molecule type" value="Genomic_DNA"/>
</dbReference>
<keyword evidence="2" id="KW-0805">Transcription regulation</keyword>
<dbReference type="InParanoid" id="A0A5J5F275"/>
<comment type="subcellular location">
    <subcellularLocation>
        <location evidence="1">Nucleus</location>
    </subcellularLocation>
</comment>
<accession>A0A5J5F275</accession>
<evidence type="ECO:0000256" key="2">
    <source>
        <dbReference type="ARBA" id="ARBA00023015"/>
    </source>
</evidence>
<dbReference type="PANTHER" id="PTHR21539:SF0">
    <property type="entry name" value="SAGA-ASSOCIATED FACTOR 29"/>
    <property type="match status" value="1"/>
</dbReference>
<keyword evidence="3" id="KW-0804">Transcription</keyword>
<evidence type="ECO:0000259" key="6">
    <source>
        <dbReference type="PROSITE" id="PS51518"/>
    </source>
</evidence>
<dbReference type="OrthoDB" id="10265994at2759"/>
<dbReference type="InterPro" id="IPR047287">
    <property type="entry name" value="Tudor_SGF29_rpt2"/>
</dbReference>